<evidence type="ECO:0008006" key="14">
    <source>
        <dbReference type="Google" id="ProtNLM"/>
    </source>
</evidence>
<dbReference type="OMA" id="YQFSMNG"/>
<evidence type="ECO:0000256" key="1">
    <source>
        <dbReference type="ARBA" id="ARBA00004448"/>
    </source>
</evidence>
<proteinExistence type="inferred from homology"/>
<evidence type="ECO:0000256" key="2">
    <source>
        <dbReference type="ARBA" id="ARBA00006375"/>
    </source>
</evidence>
<evidence type="ECO:0000313" key="12">
    <source>
        <dbReference type="EMBL" id="OXA64674.1"/>
    </source>
</evidence>
<evidence type="ECO:0000256" key="3">
    <source>
        <dbReference type="ARBA" id="ARBA00022448"/>
    </source>
</evidence>
<dbReference type="EMBL" id="LNIX01000001">
    <property type="protein sequence ID" value="OXA64674.1"/>
    <property type="molecule type" value="Genomic_DNA"/>
</dbReference>
<evidence type="ECO:0000256" key="6">
    <source>
        <dbReference type="ARBA" id="ARBA00022792"/>
    </source>
</evidence>
<evidence type="ECO:0000256" key="9">
    <source>
        <dbReference type="ARBA" id="ARBA00023136"/>
    </source>
</evidence>
<dbReference type="SUPFAM" id="SSF103506">
    <property type="entry name" value="Mitochondrial carrier"/>
    <property type="match status" value="1"/>
</dbReference>
<dbReference type="OrthoDB" id="6703404at2759"/>
<evidence type="ECO:0000256" key="10">
    <source>
        <dbReference type="PROSITE-ProRule" id="PRU00282"/>
    </source>
</evidence>
<protein>
    <recommendedName>
        <fullName evidence="14">Solute carrier family 25 member 35</fullName>
    </recommendedName>
</protein>
<accession>A0A226F5I6</accession>
<name>A0A226F5I6_FOLCA</name>
<dbReference type="Proteomes" id="UP000198287">
    <property type="component" value="Unassembled WGS sequence"/>
</dbReference>
<feature type="repeat" description="Solcar" evidence="10">
    <location>
        <begin position="206"/>
        <end position="297"/>
    </location>
</feature>
<gene>
    <name evidence="12" type="ORF">Fcan01_01747</name>
</gene>
<comment type="similarity">
    <text evidence="2 11">Belongs to the mitochondrial carrier (TC 2.A.29) family.</text>
</comment>
<evidence type="ECO:0000256" key="5">
    <source>
        <dbReference type="ARBA" id="ARBA00022737"/>
    </source>
</evidence>
<dbReference type="InterPro" id="IPR051508">
    <property type="entry name" value="Mito_Carrier_Antiporter"/>
</dbReference>
<feature type="repeat" description="Solcar" evidence="10">
    <location>
        <begin position="100"/>
        <end position="195"/>
    </location>
</feature>
<evidence type="ECO:0000256" key="8">
    <source>
        <dbReference type="ARBA" id="ARBA00023128"/>
    </source>
</evidence>
<organism evidence="12 13">
    <name type="scientific">Folsomia candida</name>
    <name type="common">Springtail</name>
    <dbReference type="NCBI Taxonomy" id="158441"/>
    <lineage>
        <taxon>Eukaryota</taxon>
        <taxon>Metazoa</taxon>
        <taxon>Ecdysozoa</taxon>
        <taxon>Arthropoda</taxon>
        <taxon>Hexapoda</taxon>
        <taxon>Collembola</taxon>
        <taxon>Entomobryomorpha</taxon>
        <taxon>Isotomoidea</taxon>
        <taxon>Isotomidae</taxon>
        <taxon>Proisotominae</taxon>
        <taxon>Folsomia</taxon>
    </lineage>
</organism>
<sequence>MELVIGGMSAVFAGSFSNPLEVIKIRMQLQGELQARGKYAVHYRNAFHAAYIIGRKEGIFALQKGLTPALFYQFVMNGTRLGSYQLAEKQGLTKRKDGTVNPWGSIIAGAACGAFGAIVGSPFYLIKTHLQSKTNVNAIAVGHQHEYTGGMAQAIKSIYSKFGFTGLWRGSSSAAPRVAIGSAVQMVTFEKALEFVRASEYIPHNGPWKTAFFASLISGVFVTISMAPFDLVATRFYNQAVDINGKGLLYSSVLDCMRKVHHEEGILGFYKGWTANYFRLGPHTLLLLVAWDRLKHHHRLYEEKNKGLNL</sequence>
<comment type="caution">
    <text evidence="12">The sequence shown here is derived from an EMBL/GenBank/DDBJ whole genome shotgun (WGS) entry which is preliminary data.</text>
</comment>
<feature type="repeat" description="Solcar" evidence="10">
    <location>
        <begin position="1"/>
        <end position="90"/>
    </location>
</feature>
<keyword evidence="8" id="KW-0496">Mitochondrion</keyword>
<dbReference type="InterPro" id="IPR023395">
    <property type="entry name" value="MCP_dom_sf"/>
</dbReference>
<dbReference type="InterPro" id="IPR018108">
    <property type="entry name" value="MCP_transmembrane"/>
</dbReference>
<keyword evidence="3 11" id="KW-0813">Transport</keyword>
<dbReference type="GO" id="GO:0005743">
    <property type="term" value="C:mitochondrial inner membrane"/>
    <property type="evidence" value="ECO:0007669"/>
    <property type="project" value="UniProtKB-SubCell"/>
</dbReference>
<reference evidence="12 13" key="1">
    <citation type="submission" date="2015-12" db="EMBL/GenBank/DDBJ databases">
        <title>The genome of Folsomia candida.</title>
        <authorList>
            <person name="Faddeeva A."/>
            <person name="Derks M.F."/>
            <person name="Anvar Y."/>
            <person name="Smit S."/>
            <person name="Van Straalen N."/>
            <person name="Roelofs D."/>
        </authorList>
    </citation>
    <scope>NUCLEOTIDE SEQUENCE [LARGE SCALE GENOMIC DNA]</scope>
    <source>
        <strain evidence="12 13">VU population</strain>
        <tissue evidence="12">Whole body</tissue>
    </source>
</reference>
<keyword evidence="13" id="KW-1185">Reference proteome</keyword>
<evidence type="ECO:0000256" key="7">
    <source>
        <dbReference type="ARBA" id="ARBA00022989"/>
    </source>
</evidence>
<comment type="subcellular location">
    <subcellularLocation>
        <location evidence="1">Mitochondrion inner membrane</location>
        <topology evidence="1">Multi-pass membrane protein</topology>
    </subcellularLocation>
</comment>
<evidence type="ECO:0000256" key="4">
    <source>
        <dbReference type="ARBA" id="ARBA00022692"/>
    </source>
</evidence>
<keyword evidence="4 10" id="KW-0812">Transmembrane</keyword>
<dbReference type="PROSITE" id="PS50920">
    <property type="entry name" value="SOLCAR"/>
    <property type="match status" value="3"/>
</dbReference>
<keyword evidence="9 10" id="KW-0472">Membrane</keyword>
<dbReference type="Pfam" id="PF00153">
    <property type="entry name" value="Mito_carr"/>
    <property type="match status" value="3"/>
</dbReference>
<dbReference type="Gene3D" id="1.50.40.10">
    <property type="entry name" value="Mitochondrial carrier domain"/>
    <property type="match status" value="1"/>
</dbReference>
<evidence type="ECO:0000256" key="11">
    <source>
        <dbReference type="RuleBase" id="RU000488"/>
    </source>
</evidence>
<dbReference type="PANTHER" id="PTHR45928">
    <property type="entry name" value="RE38146P"/>
    <property type="match status" value="1"/>
</dbReference>
<dbReference type="AlphaFoldDB" id="A0A226F5I6"/>
<dbReference type="PANTHER" id="PTHR45928:SF1">
    <property type="entry name" value="RE38146P"/>
    <property type="match status" value="1"/>
</dbReference>
<keyword evidence="6" id="KW-0999">Mitochondrion inner membrane</keyword>
<keyword evidence="7" id="KW-1133">Transmembrane helix</keyword>
<evidence type="ECO:0000313" key="13">
    <source>
        <dbReference type="Proteomes" id="UP000198287"/>
    </source>
</evidence>
<keyword evidence="5" id="KW-0677">Repeat</keyword>